<dbReference type="Gene3D" id="2.40.128.110">
    <property type="entry name" value="Lipid/polyisoprenoid-binding, YceI-like"/>
    <property type="match status" value="1"/>
</dbReference>
<accession>A0ABY6J643</accession>
<dbReference type="Proteomes" id="UP001162741">
    <property type="component" value="Chromosome"/>
</dbReference>
<dbReference type="InterPro" id="IPR036761">
    <property type="entry name" value="TTHA0802/YceI-like_sf"/>
</dbReference>
<keyword evidence="1" id="KW-0732">Signal</keyword>
<feature type="chain" id="PRO_5047233924" evidence="1">
    <location>
        <begin position="18"/>
        <end position="194"/>
    </location>
</feature>
<dbReference type="PANTHER" id="PTHR34406:SF1">
    <property type="entry name" value="PROTEIN YCEI"/>
    <property type="match status" value="1"/>
</dbReference>
<evidence type="ECO:0000313" key="4">
    <source>
        <dbReference type="Proteomes" id="UP001162741"/>
    </source>
</evidence>
<dbReference type="PANTHER" id="PTHR34406">
    <property type="entry name" value="PROTEIN YCEI"/>
    <property type="match status" value="1"/>
</dbReference>
<reference evidence="3" key="1">
    <citation type="submission" date="2022-10" db="EMBL/GenBank/DDBJ databases">
        <title>Chitinophaga sp. nov., isolated from soil.</title>
        <authorList>
            <person name="Jeon C.O."/>
        </authorList>
    </citation>
    <scope>NUCLEOTIDE SEQUENCE</scope>
    <source>
        <strain evidence="3">R8</strain>
    </source>
</reference>
<feature type="domain" description="Lipid/polyisoprenoid-binding YceI-like" evidence="2">
    <location>
        <begin position="22"/>
        <end position="191"/>
    </location>
</feature>
<dbReference type="SUPFAM" id="SSF101874">
    <property type="entry name" value="YceI-like"/>
    <property type="match status" value="1"/>
</dbReference>
<proteinExistence type="predicted"/>
<dbReference type="Pfam" id="PF04264">
    <property type="entry name" value="YceI"/>
    <property type="match status" value="1"/>
</dbReference>
<dbReference type="SMART" id="SM00867">
    <property type="entry name" value="YceI"/>
    <property type="match status" value="1"/>
</dbReference>
<evidence type="ECO:0000259" key="2">
    <source>
        <dbReference type="SMART" id="SM00867"/>
    </source>
</evidence>
<dbReference type="InterPro" id="IPR007372">
    <property type="entry name" value="Lipid/polyisoprenoid-bd_YceI"/>
</dbReference>
<sequence length="194" mass="22150">MKQILLLLLVCCRLTVAGQPATWKLDRVHSSVKFGVTHMLISEVEGKFSSYDGTFKSAKPDFTDAVINFNVDVLSIDTDDDNRDKHLRSADFFNAEEYPKMTFKSTKFTRQDENRYLLEGDLTIRGITKKTNFNVTLGGQTTDSKGRTHAGFKANTYINRFDYNLKWDKKTETGGMVVDKMVNVTLNLEFIRQP</sequence>
<organism evidence="3 4">
    <name type="scientific">Chitinophaga horti</name>
    <dbReference type="NCBI Taxonomy" id="2920382"/>
    <lineage>
        <taxon>Bacteria</taxon>
        <taxon>Pseudomonadati</taxon>
        <taxon>Bacteroidota</taxon>
        <taxon>Chitinophagia</taxon>
        <taxon>Chitinophagales</taxon>
        <taxon>Chitinophagaceae</taxon>
        <taxon>Chitinophaga</taxon>
    </lineage>
</organism>
<dbReference type="RefSeq" id="WP_244837259.1">
    <property type="nucleotide sequence ID" value="NZ_CP107006.1"/>
</dbReference>
<protein>
    <submittedName>
        <fullName evidence="3">YceI family protein</fullName>
    </submittedName>
</protein>
<evidence type="ECO:0000313" key="3">
    <source>
        <dbReference type="EMBL" id="UYQ93722.1"/>
    </source>
</evidence>
<keyword evidence="4" id="KW-1185">Reference proteome</keyword>
<gene>
    <name evidence="3" type="ORF">MKQ68_01225</name>
</gene>
<evidence type="ECO:0000256" key="1">
    <source>
        <dbReference type="SAM" id="SignalP"/>
    </source>
</evidence>
<dbReference type="EMBL" id="CP107006">
    <property type="protein sequence ID" value="UYQ93722.1"/>
    <property type="molecule type" value="Genomic_DNA"/>
</dbReference>
<feature type="signal peptide" evidence="1">
    <location>
        <begin position="1"/>
        <end position="17"/>
    </location>
</feature>
<name>A0ABY6J643_9BACT</name>